<dbReference type="InterPro" id="IPR050595">
    <property type="entry name" value="Bact_response_regulator"/>
</dbReference>
<gene>
    <name evidence="4" type="ORF">A3A57_01905</name>
</gene>
<accession>A0A1G1WXZ8</accession>
<dbReference type="InterPro" id="IPR011006">
    <property type="entry name" value="CheY-like_superfamily"/>
</dbReference>
<feature type="domain" description="Response regulatory" evidence="3">
    <location>
        <begin position="3"/>
        <end position="120"/>
    </location>
</feature>
<dbReference type="Gene3D" id="3.40.50.2300">
    <property type="match status" value="1"/>
</dbReference>
<sequence>MSKILLVEDDTLFVKMYQKKFTHEGLDLEAAYDGEEALEKVKSAKPDLIILDLMLPKMAGSEVLEKVRQNPETANIPVIVLTNLSSSEDEVNRCIELGAKETLLKTDVTPDKVVELVRKHMQ</sequence>
<evidence type="ECO:0000313" key="4">
    <source>
        <dbReference type="EMBL" id="OGY32632.1"/>
    </source>
</evidence>
<dbReference type="AlphaFoldDB" id="A0A1G1WXZ8"/>
<dbReference type="PANTHER" id="PTHR44591">
    <property type="entry name" value="STRESS RESPONSE REGULATOR PROTEIN 1"/>
    <property type="match status" value="1"/>
</dbReference>
<dbReference type="SMART" id="SM00448">
    <property type="entry name" value="REC"/>
    <property type="match status" value="1"/>
</dbReference>
<evidence type="ECO:0000256" key="1">
    <source>
        <dbReference type="ARBA" id="ARBA00022553"/>
    </source>
</evidence>
<dbReference type="Proteomes" id="UP000179279">
    <property type="component" value="Unassembled WGS sequence"/>
</dbReference>
<feature type="modified residue" description="4-aspartylphosphate" evidence="2">
    <location>
        <position position="52"/>
    </location>
</feature>
<dbReference type="GO" id="GO:0000160">
    <property type="term" value="P:phosphorelay signal transduction system"/>
    <property type="evidence" value="ECO:0007669"/>
    <property type="project" value="InterPro"/>
</dbReference>
<reference evidence="4 5" key="1">
    <citation type="journal article" date="2016" name="Nat. Commun.">
        <title>Thousands of microbial genomes shed light on interconnected biogeochemical processes in an aquifer system.</title>
        <authorList>
            <person name="Anantharaman K."/>
            <person name="Brown C.T."/>
            <person name="Hug L.A."/>
            <person name="Sharon I."/>
            <person name="Castelle C.J."/>
            <person name="Probst A.J."/>
            <person name="Thomas B.C."/>
            <person name="Singh A."/>
            <person name="Wilkins M.J."/>
            <person name="Karaoz U."/>
            <person name="Brodie E.L."/>
            <person name="Williams K.H."/>
            <person name="Hubbard S.S."/>
            <person name="Banfield J.F."/>
        </authorList>
    </citation>
    <scope>NUCLEOTIDE SEQUENCE [LARGE SCALE GENOMIC DNA]</scope>
</reference>
<evidence type="ECO:0000313" key="5">
    <source>
        <dbReference type="Proteomes" id="UP000179279"/>
    </source>
</evidence>
<dbReference type="PANTHER" id="PTHR44591:SF3">
    <property type="entry name" value="RESPONSE REGULATORY DOMAIN-CONTAINING PROTEIN"/>
    <property type="match status" value="1"/>
</dbReference>
<protein>
    <recommendedName>
        <fullName evidence="3">Response regulatory domain-containing protein</fullName>
    </recommendedName>
</protein>
<dbReference type="InterPro" id="IPR001789">
    <property type="entry name" value="Sig_transdc_resp-reg_receiver"/>
</dbReference>
<name>A0A1G1WXZ8_9BACT</name>
<evidence type="ECO:0000259" key="3">
    <source>
        <dbReference type="PROSITE" id="PS50110"/>
    </source>
</evidence>
<dbReference type="EMBL" id="MHDA01000011">
    <property type="protein sequence ID" value="OGY32632.1"/>
    <property type="molecule type" value="Genomic_DNA"/>
</dbReference>
<organism evidence="4 5">
    <name type="scientific">Candidatus Woykebacteria bacterium RIFCSPLOWO2_01_FULL_41_12</name>
    <dbReference type="NCBI Taxonomy" id="1802604"/>
    <lineage>
        <taxon>Bacteria</taxon>
        <taxon>Candidatus Woykeibacteriota</taxon>
    </lineage>
</organism>
<comment type="caution">
    <text evidence="4">The sequence shown here is derived from an EMBL/GenBank/DDBJ whole genome shotgun (WGS) entry which is preliminary data.</text>
</comment>
<evidence type="ECO:0000256" key="2">
    <source>
        <dbReference type="PROSITE-ProRule" id="PRU00169"/>
    </source>
</evidence>
<dbReference type="SUPFAM" id="SSF52172">
    <property type="entry name" value="CheY-like"/>
    <property type="match status" value="1"/>
</dbReference>
<dbReference type="Pfam" id="PF00072">
    <property type="entry name" value="Response_reg"/>
    <property type="match status" value="1"/>
</dbReference>
<dbReference type="PROSITE" id="PS50110">
    <property type="entry name" value="RESPONSE_REGULATORY"/>
    <property type="match status" value="1"/>
</dbReference>
<proteinExistence type="predicted"/>
<keyword evidence="1 2" id="KW-0597">Phosphoprotein</keyword>